<proteinExistence type="predicted"/>
<gene>
    <name evidence="1" type="ORF">OEA41_001969</name>
</gene>
<accession>A0AAE0DPH7</accession>
<dbReference type="AlphaFoldDB" id="A0AAE0DPH7"/>
<evidence type="ECO:0000313" key="2">
    <source>
        <dbReference type="Proteomes" id="UP001276659"/>
    </source>
</evidence>
<evidence type="ECO:0000313" key="1">
    <source>
        <dbReference type="EMBL" id="KAK3174723.1"/>
    </source>
</evidence>
<sequence length="146" mass="16222">MVSQGLKATRRFKKHTMWFRRSARFLARCANISTFGLLGSNTKSLAWDWMTKDDRIWNANLQIIDGRTPTSETLEAGTIPPSRPFVKQNRSYSNDTTLAGSIHHVRTHATSVHKPSIEENLGIQMQILPRIPSGSSPSTTAQSAGS</sequence>
<name>A0AAE0DPH7_9LECA</name>
<dbReference type="Proteomes" id="UP001276659">
    <property type="component" value="Unassembled WGS sequence"/>
</dbReference>
<reference evidence="1" key="1">
    <citation type="submission" date="2022-11" db="EMBL/GenBank/DDBJ databases">
        <title>Chromosomal genome sequence assembly and mating type (MAT) locus characterization of the leprose asexual lichenized fungus Lepraria neglecta (Nyl.) Erichsen.</title>
        <authorList>
            <person name="Allen J.L."/>
            <person name="Pfeffer B."/>
        </authorList>
    </citation>
    <scope>NUCLEOTIDE SEQUENCE</scope>
    <source>
        <strain evidence="1">Allen 5258</strain>
    </source>
</reference>
<protein>
    <submittedName>
        <fullName evidence="1">Uncharacterized protein</fullName>
    </submittedName>
</protein>
<organism evidence="1 2">
    <name type="scientific">Lepraria neglecta</name>
    <dbReference type="NCBI Taxonomy" id="209136"/>
    <lineage>
        <taxon>Eukaryota</taxon>
        <taxon>Fungi</taxon>
        <taxon>Dikarya</taxon>
        <taxon>Ascomycota</taxon>
        <taxon>Pezizomycotina</taxon>
        <taxon>Lecanoromycetes</taxon>
        <taxon>OSLEUM clade</taxon>
        <taxon>Lecanoromycetidae</taxon>
        <taxon>Lecanorales</taxon>
        <taxon>Lecanorineae</taxon>
        <taxon>Stereocaulaceae</taxon>
        <taxon>Lepraria</taxon>
    </lineage>
</organism>
<comment type="caution">
    <text evidence="1">The sequence shown here is derived from an EMBL/GenBank/DDBJ whole genome shotgun (WGS) entry which is preliminary data.</text>
</comment>
<dbReference type="EMBL" id="JASNWA010000006">
    <property type="protein sequence ID" value="KAK3174723.1"/>
    <property type="molecule type" value="Genomic_DNA"/>
</dbReference>
<keyword evidence="2" id="KW-1185">Reference proteome</keyword>